<name>A0ABU1AY90_9BACT</name>
<comment type="caution">
    <text evidence="1">The sequence shown here is derived from an EMBL/GenBank/DDBJ whole genome shotgun (WGS) entry which is preliminary data.</text>
</comment>
<organism evidence="1 2">
    <name type="scientific">Thalassobacterium maritimum</name>
    <dbReference type="NCBI Taxonomy" id="3041265"/>
    <lineage>
        <taxon>Bacteria</taxon>
        <taxon>Pseudomonadati</taxon>
        <taxon>Verrucomicrobiota</taxon>
        <taxon>Opitutia</taxon>
        <taxon>Puniceicoccales</taxon>
        <taxon>Coraliomargaritaceae</taxon>
        <taxon>Thalassobacterium</taxon>
    </lineage>
</organism>
<proteinExistence type="predicted"/>
<feature type="non-terminal residue" evidence="1">
    <location>
        <position position="1"/>
    </location>
</feature>
<evidence type="ECO:0000313" key="2">
    <source>
        <dbReference type="Proteomes" id="UP001225316"/>
    </source>
</evidence>
<sequence length="70" mass="7518">CSDVTPVTSSALPAFGVRVYVAECFSLGFRSGIWIQPTTAVTKTMILNANTLYTCSNPVSDIVYIPNLTT</sequence>
<dbReference type="Proteomes" id="UP001225316">
    <property type="component" value="Unassembled WGS sequence"/>
</dbReference>
<dbReference type="RefSeq" id="WP_308951932.1">
    <property type="nucleotide sequence ID" value="NZ_JARXHW010000053.1"/>
</dbReference>
<gene>
    <name evidence="1" type="ORF">QEH52_16475</name>
</gene>
<protein>
    <submittedName>
        <fullName evidence="1">Uncharacterized protein</fullName>
    </submittedName>
</protein>
<accession>A0ABU1AY90</accession>
<keyword evidence="2" id="KW-1185">Reference proteome</keyword>
<evidence type="ECO:0000313" key="1">
    <source>
        <dbReference type="EMBL" id="MDQ8209123.1"/>
    </source>
</evidence>
<reference evidence="1 2" key="1">
    <citation type="submission" date="2023-04" db="EMBL/GenBank/DDBJ databases">
        <title>A novel bacteria isolated from coastal sediment.</title>
        <authorList>
            <person name="Liu X.-J."/>
            <person name="Du Z.-J."/>
        </authorList>
    </citation>
    <scope>NUCLEOTIDE SEQUENCE [LARGE SCALE GENOMIC DNA]</scope>
    <source>
        <strain evidence="1 2">SDUM461003</strain>
    </source>
</reference>
<dbReference type="EMBL" id="JARXHW010000053">
    <property type="protein sequence ID" value="MDQ8209123.1"/>
    <property type="molecule type" value="Genomic_DNA"/>
</dbReference>